<dbReference type="GO" id="GO:0016020">
    <property type="term" value="C:membrane"/>
    <property type="evidence" value="ECO:0007669"/>
    <property type="project" value="TreeGrafter"/>
</dbReference>
<keyword evidence="7" id="KW-0472">Membrane</keyword>
<feature type="transmembrane region" description="Helical" evidence="7">
    <location>
        <begin position="94"/>
        <end position="117"/>
    </location>
</feature>
<dbReference type="PANTHER" id="PTHR22726:SF24">
    <property type="entry name" value="M48 FAMILY METALLOPEPTIDASE"/>
    <property type="match status" value="1"/>
</dbReference>
<dbReference type="Gene3D" id="3.30.2010.10">
    <property type="entry name" value="Metalloproteases ('zincins'), catalytic domain"/>
    <property type="match status" value="1"/>
</dbReference>
<organism evidence="10 11">
    <name type="scientific">Vibrio fortis</name>
    <dbReference type="NCBI Taxonomy" id="212667"/>
    <lineage>
        <taxon>Bacteria</taxon>
        <taxon>Pseudomonadati</taxon>
        <taxon>Pseudomonadota</taxon>
        <taxon>Gammaproteobacteria</taxon>
        <taxon>Vibrionales</taxon>
        <taxon>Vibrionaceae</taxon>
        <taxon>Vibrio</taxon>
    </lineage>
</organism>
<evidence type="ECO:0000256" key="6">
    <source>
        <dbReference type="RuleBase" id="RU003983"/>
    </source>
</evidence>
<gene>
    <name evidence="10" type="ORF">VFDL14_13100</name>
</gene>
<evidence type="ECO:0000259" key="9">
    <source>
        <dbReference type="Pfam" id="PF23368"/>
    </source>
</evidence>
<dbReference type="GO" id="GO:0004222">
    <property type="term" value="F:metalloendopeptidase activity"/>
    <property type="evidence" value="ECO:0007669"/>
    <property type="project" value="InterPro"/>
</dbReference>
<dbReference type="Pfam" id="PF23368">
    <property type="entry name" value="DUF7092"/>
    <property type="match status" value="1"/>
</dbReference>
<dbReference type="STRING" id="212667.VFDL14_13100"/>
<evidence type="ECO:0000256" key="4">
    <source>
        <dbReference type="ARBA" id="ARBA00022833"/>
    </source>
</evidence>
<proteinExistence type="inferred from homology"/>
<keyword evidence="7" id="KW-0812">Transmembrane</keyword>
<evidence type="ECO:0000313" key="11">
    <source>
        <dbReference type="Proteomes" id="UP000027219"/>
    </source>
</evidence>
<keyword evidence="5 6" id="KW-0482">Metalloprotease</keyword>
<dbReference type="Pfam" id="PF01435">
    <property type="entry name" value="Peptidase_M48"/>
    <property type="match status" value="1"/>
</dbReference>
<dbReference type="EMBL" id="JFFR01000031">
    <property type="protein sequence ID" value="KDN26611.1"/>
    <property type="molecule type" value="Genomic_DNA"/>
</dbReference>
<keyword evidence="4 6" id="KW-0862">Zinc</keyword>
<keyword evidence="2" id="KW-0479">Metal-binding</keyword>
<evidence type="ECO:0000256" key="5">
    <source>
        <dbReference type="ARBA" id="ARBA00023049"/>
    </source>
</evidence>
<accession>A0A066UGR3</accession>
<name>A0A066UGR3_9VIBR</name>
<dbReference type="OrthoDB" id="9810445at2"/>
<keyword evidence="3 6" id="KW-0378">Hydrolase</keyword>
<comment type="similarity">
    <text evidence="6">Belongs to the peptidase M48 family.</text>
</comment>
<dbReference type="InterPro" id="IPR055518">
    <property type="entry name" value="DUF7092"/>
</dbReference>
<dbReference type="AlphaFoldDB" id="A0A066UGR3"/>
<keyword evidence="7" id="KW-1133">Transmembrane helix</keyword>
<evidence type="ECO:0000313" key="10">
    <source>
        <dbReference type="EMBL" id="KDN26611.1"/>
    </source>
</evidence>
<dbReference type="GO" id="GO:0046872">
    <property type="term" value="F:metal ion binding"/>
    <property type="evidence" value="ECO:0007669"/>
    <property type="project" value="UniProtKB-KW"/>
</dbReference>
<evidence type="ECO:0000256" key="7">
    <source>
        <dbReference type="SAM" id="Phobius"/>
    </source>
</evidence>
<dbReference type="RefSeq" id="WP_032553242.1">
    <property type="nucleotide sequence ID" value="NZ_JFFR01000031.1"/>
</dbReference>
<evidence type="ECO:0000256" key="2">
    <source>
        <dbReference type="ARBA" id="ARBA00022723"/>
    </source>
</evidence>
<evidence type="ECO:0000256" key="1">
    <source>
        <dbReference type="ARBA" id="ARBA00022670"/>
    </source>
</evidence>
<dbReference type="PANTHER" id="PTHR22726">
    <property type="entry name" value="METALLOENDOPEPTIDASE OMA1"/>
    <property type="match status" value="1"/>
</dbReference>
<comment type="caution">
    <text evidence="10">The sequence shown here is derived from an EMBL/GenBank/DDBJ whole genome shotgun (WGS) entry which is preliminary data.</text>
</comment>
<evidence type="ECO:0000259" key="8">
    <source>
        <dbReference type="Pfam" id="PF01435"/>
    </source>
</evidence>
<keyword evidence="1 6" id="KW-0645">Protease</keyword>
<sequence>MLSGVAHPPRSSERCEATLEISLDGMLVINACNQRSSANVSDVKISVGVGSTPSKIAFPDGWLFVAQPSDELTAFLKQHGQHDWMGKLEKNVTAILLSCIVILALTIGTFTHGIPWLTEKVVAYLPDSASKMVEDRVLVSLDEQLFEPSNLTLSQQIMIRQRFESHLRAIGIDEDIRLLFRSSELGANAFALSHSTIIVLDDLVALTETEQQLDSILMHELGHIEQQHVMKAIVRSSLLSLSVAMLTGESSGVIDNLAGVGVFVANNGQSQQAEREADRFASDSMWQIHGTNQPMIEMFELLQESSENEAEIPAWLSTHPELTERIDSLKSAH</sequence>
<feature type="domain" description="DUF7092" evidence="9">
    <location>
        <begin position="1"/>
        <end position="78"/>
    </location>
</feature>
<comment type="cofactor">
    <cofactor evidence="6">
        <name>Zn(2+)</name>
        <dbReference type="ChEBI" id="CHEBI:29105"/>
    </cofactor>
    <text evidence="6">Binds 1 zinc ion per subunit.</text>
</comment>
<dbReference type="InterPro" id="IPR051156">
    <property type="entry name" value="Mito/Outer_Membr_Metalloprot"/>
</dbReference>
<keyword evidence="11" id="KW-1185">Reference proteome</keyword>
<dbReference type="GO" id="GO:0051603">
    <property type="term" value="P:proteolysis involved in protein catabolic process"/>
    <property type="evidence" value="ECO:0007669"/>
    <property type="project" value="TreeGrafter"/>
</dbReference>
<protein>
    <submittedName>
        <fullName evidence="10">Peptidase</fullName>
    </submittedName>
</protein>
<feature type="domain" description="Peptidase M48" evidence="8">
    <location>
        <begin position="163"/>
        <end position="331"/>
    </location>
</feature>
<reference evidence="10 11" key="1">
    <citation type="submission" date="2014-02" db="EMBL/GenBank/DDBJ databases">
        <title>Vibrio fortis Dalian14 Genome Sequencing.</title>
        <authorList>
            <person name="Wang Y."/>
            <person name="Song L."/>
            <person name="Liu G."/>
            <person name="Ding J."/>
        </authorList>
    </citation>
    <scope>NUCLEOTIDE SEQUENCE [LARGE SCALE GENOMIC DNA]</scope>
    <source>
        <strain evidence="10 11">Dalian14</strain>
    </source>
</reference>
<dbReference type="CDD" id="cd07332">
    <property type="entry name" value="M48C_Oma1_like"/>
    <property type="match status" value="1"/>
</dbReference>
<evidence type="ECO:0000256" key="3">
    <source>
        <dbReference type="ARBA" id="ARBA00022801"/>
    </source>
</evidence>
<dbReference type="Proteomes" id="UP000027219">
    <property type="component" value="Unassembled WGS sequence"/>
</dbReference>
<dbReference type="InterPro" id="IPR001915">
    <property type="entry name" value="Peptidase_M48"/>
</dbReference>